<accession>A0A7S4TAK6</accession>
<dbReference type="EMBL" id="HBNS01061950">
    <property type="protein sequence ID" value="CAE4670291.1"/>
    <property type="molecule type" value="Transcribed_RNA"/>
</dbReference>
<feature type="compositionally biased region" description="Polar residues" evidence="1">
    <location>
        <begin position="202"/>
        <end position="217"/>
    </location>
</feature>
<sequence>MRMMMVRLIGCMSVVFDRIDAYSSFSRGFQRNVFKCFDDKNDEDVSNDDQISLNKDRRLGDGSIESAILTFVCEQQVKSGPPLAVAAILNVDHGSPPEFEQGFIFPRDGDGGEEKEEKEEEEKDFFVDVARRWPAIYMRTTLRSAMSGTNQISERSAAAASSATMGRIQGNLPGTTFTKAIMKLTGELNLNQGQDEDKQKAKNSLSRSPSVTVNSSHVDGAKVAPLEDIQNVRDILMKSSFNQNNCVDPKIKEREYWPGCEEDDWPHSEWPSIVSVLADDPRRCLAHPASAEKYASENPPYGAFTYRENPQQAKSQKSSTFFSSSDGLSKANSTDSDQDTSKRSSLLSLFSTKKFPSVSSFASPTEGILDSPLRSVTSSNTMRRILDARETSLNNSERGSRRPSFSIMEHSPQPSQTSSYHAVRIGPKLWIVVIVKRVEEKWHRKRTRGHTGEEIRSFLNSMASKLSLYGALGTDAVSKARDVAPQLGLSSSDGKETLASLWASGKWQDSEMHLFLNSMKSMLGLKPNSPRLEPLKSPYISQPGSSSRRNNQTMNRSQQSYGCSDSESTLGGGIDFETSAMSFFLGPDLFQYLPTD</sequence>
<feature type="region of interest" description="Disordered" evidence="1">
    <location>
        <begin position="190"/>
        <end position="219"/>
    </location>
</feature>
<feature type="compositionally biased region" description="Polar residues" evidence="1">
    <location>
        <begin position="539"/>
        <end position="566"/>
    </location>
</feature>
<feature type="region of interest" description="Disordered" evidence="1">
    <location>
        <begin position="532"/>
        <end position="566"/>
    </location>
</feature>
<evidence type="ECO:0000313" key="2">
    <source>
        <dbReference type="EMBL" id="CAE4670291.1"/>
    </source>
</evidence>
<feature type="compositionally biased region" description="Low complexity" evidence="1">
    <location>
        <begin position="311"/>
        <end position="325"/>
    </location>
</feature>
<organism evidence="2">
    <name type="scientific">Ditylum brightwellii</name>
    <dbReference type="NCBI Taxonomy" id="49249"/>
    <lineage>
        <taxon>Eukaryota</taxon>
        <taxon>Sar</taxon>
        <taxon>Stramenopiles</taxon>
        <taxon>Ochrophyta</taxon>
        <taxon>Bacillariophyta</taxon>
        <taxon>Mediophyceae</taxon>
        <taxon>Lithodesmiophycidae</taxon>
        <taxon>Lithodesmiales</taxon>
        <taxon>Lithodesmiaceae</taxon>
        <taxon>Ditylum</taxon>
    </lineage>
</organism>
<evidence type="ECO:0000256" key="1">
    <source>
        <dbReference type="SAM" id="MobiDB-lite"/>
    </source>
</evidence>
<reference evidence="2" key="1">
    <citation type="submission" date="2021-01" db="EMBL/GenBank/DDBJ databases">
        <authorList>
            <person name="Corre E."/>
            <person name="Pelletier E."/>
            <person name="Niang G."/>
            <person name="Scheremetjew M."/>
            <person name="Finn R."/>
            <person name="Kale V."/>
            <person name="Holt S."/>
            <person name="Cochrane G."/>
            <person name="Meng A."/>
            <person name="Brown T."/>
            <person name="Cohen L."/>
        </authorList>
    </citation>
    <scope>NUCLEOTIDE SEQUENCE</scope>
    <source>
        <strain evidence="2">GSO104</strain>
    </source>
</reference>
<feature type="compositionally biased region" description="Polar residues" evidence="1">
    <location>
        <begin position="326"/>
        <end position="335"/>
    </location>
</feature>
<gene>
    <name evidence="2" type="ORF">DBRI00130_LOCUS44692</name>
</gene>
<feature type="region of interest" description="Disordered" evidence="1">
    <location>
        <begin position="389"/>
        <end position="419"/>
    </location>
</feature>
<protein>
    <submittedName>
        <fullName evidence="2">Uncharacterized protein</fullName>
    </submittedName>
</protein>
<proteinExistence type="predicted"/>
<dbReference type="AlphaFoldDB" id="A0A7S4TAK6"/>
<feature type="region of interest" description="Disordered" evidence="1">
    <location>
        <begin position="296"/>
        <end position="343"/>
    </location>
</feature>
<name>A0A7S4TAK6_9STRA</name>